<accession>A0A4Z2I146</accession>
<dbReference type="Proteomes" id="UP000314294">
    <property type="component" value="Unassembled WGS sequence"/>
</dbReference>
<evidence type="ECO:0000313" key="2">
    <source>
        <dbReference type="Proteomes" id="UP000314294"/>
    </source>
</evidence>
<evidence type="ECO:0000313" key="1">
    <source>
        <dbReference type="EMBL" id="TNN71628.1"/>
    </source>
</evidence>
<protein>
    <submittedName>
        <fullName evidence="1">Uncharacterized protein</fullName>
    </submittedName>
</protein>
<gene>
    <name evidence="1" type="ORF">EYF80_018153</name>
</gene>
<keyword evidence="2" id="KW-1185">Reference proteome</keyword>
<dbReference type="EMBL" id="SRLO01000147">
    <property type="protein sequence ID" value="TNN71628.1"/>
    <property type="molecule type" value="Genomic_DNA"/>
</dbReference>
<proteinExistence type="predicted"/>
<name>A0A4Z2I146_9TELE</name>
<dbReference type="AlphaFoldDB" id="A0A4Z2I146"/>
<reference evidence="1 2" key="1">
    <citation type="submission" date="2019-03" db="EMBL/GenBank/DDBJ databases">
        <title>First draft genome of Liparis tanakae, snailfish: a comprehensive survey of snailfish specific genes.</title>
        <authorList>
            <person name="Kim W."/>
            <person name="Song I."/>
            <person name="Jeong J.-H."/>
            <person name="Kim D."/>
            <person name="Kim S."/>
            <person name="Ryu S."/>
            <person name="Song J.Y."/>
            <person name="Lee S.K."/>
        </authorList>
    </citation>
    <scope>NUCLEOTIDE SEQUENCE [LARGE SCALE GENOMIC DNA]</scope>
    <source>
        <tissue evidence="1">Muscle</tissue>
    </source>
</reference>
<comment type="caution">
    <text evidence="1">The sequence shown here is derived from an EMBL/GenBank/DDBJ whole genome shotgun (WGS) entry which is preliminary data.</text>
</comment>
<organism evidence="1 2">
    <name type="scientific">Liparis tanakae</name>
    <name type="common">Tanaka's snailfish</name>
    <dbReference type="NCBI Taxonomy" id="230148"/>
    <lineage>
        <taxon>Eukaryota</taxon>
        <taxon>Metazoa</taxon>
        <taxon>Chordata</taxon>
        <taxon>Craniata</taxon>
        <taxon>Vertebrata</taxon>
        <taxon>Euteleostomi</taxon>
        <taxon>Actinopterygii</taxon>
        <taxon>Neopterygii</taxon>
        <taxon>Teleostei</taxon>
        <taxon>Neoteleostei</taxon>
        <taxon>Acanthomorphata</taxon>
        <taxon>Eupercaria</taxon>
        <taxon>Perciformes</taxon>
        <taxon>Cottioidei</taxon>
        <taxon>Cottales</taxon>
        <taxon>Liparidae</taxon>
        <taxon>Liparis</taxon>
    </lineage>
</organism>
<sequence length="120" mass="13201">MSQHLKPGIRCESELQHLCPGLQRPLGLQATSALIIAPEQCKPLWRREHGGHTETRFAARHPQNTGGLQLLQPAEAQISAVMRKSLSSSTIHMWSQRSNPVNQKTQSVNTGVRGHAVIGQ</sequence>